<dbReference type="NCBIfam" id="TIGR00150">
    <property type="entry name" value="T6A_YjeE"/>
    <property type="match status" value="1"/>
</dbReference>
<dbReference type="PANTHER" id="PTHR33540:SF2">
    <property type="entry name" value="TRNA THREONYLCARBAMOYLADENOSINE BIOSYNTHESIS PROTEIN TSAE"/>
    <property type="match status" value="1"/>
</dbReference>
<dbReference type="EMBL" id="PFBH01000016">
    <property type="protein sequence ID" value="PIR85060.1"/>
    <property type="molecule type" value="Genomic_DNA"/>
</dbReference>
<keyword evidence="11" id="KW-0808">Transferase</keyword>
<evidence type="ECO:0000256" key="5">
    <source>
        <dbReference type="ARBA" id="ARBA00022694"/>
    </source>
</evidence>
<organism evidence="11 12">
    <name type="scientific">Candidatus Kaiserbacteria bacterium CG10_big_fil_rev_8_21_14_0_10_45_20</name>
    <dbReference type="NCBI Taxonomy" id="1974607"/>
    <lineage>
        <taxon>Bacteria</taxon>
        <taxon>Candidatus Kaiseribacteriota</taxon>
    </lineage>
</organism>
<dbReference type="Gene3D" id="3.40.50.300">
    <property type="entry name" value="P-loop containing nucleotide triphosphate hydrolases"/>
    <property type="match status" value="1"/>
</dbReference>
<dbReference type="GO" id="GO:0005737">
    <property type="term" value="C:cytoplasm"/>
    <property type="evidence" value="ECO:0007669"/>
    <property type="project" value="UniProtKB-SubCell"/>
</dbReference>
<keyword evidence="9" id="KW-0460">Magnesium</keyword>
<comment type="caution">
    <text evidence="11">The sequence shown here is derived from an EMBL/GenBank/DDBJ whole genome shotgun (WGS) entry which is preliminary data.</text>
</comment>
<evidence type="ECO:0000256" key="4">
    <source>
        <dbReference type="ARBA" id="ARBA00022490"/>
    </source>
</evidence>
<dbReference type="Proteomes" id="UP000229315">
    <property type="component" value="Unassembled WGS sequence"/>
</dbReference>
<protein>
    <recommendedName>
        <fullName evidence="3">tRNA threonylcarbamoyladenosine biosynthesis protein TsaE</fullName>
    </recommendedName>
    <alternativeName>
        <fullName evidence="10">t(6)A37 threonylcarbamoyladenosine biosynthesis protein TsaE</fullName>
    </alternativeName>
</protein>
<evidence type="ECO:0000256" key="7">
    <source>
        <dbReference type="ARBA" id="ARBA00022741"/>
    </source>
</evidence>
<evidence type="ECO:0000256" key="1">
    <source>
        <dbReference type="ARBA" id="ARBA00004496"/>
    </source>
</evidence>
<name>A0A2H0UFC3_9BACT</name>
<dbReference type="GO" id="GO:0016740">
    <property type="term" value="F:transferase activity"/>
    <property type="evidence" value="ECO:0007669"/>
    <property type="project" value="UniProtKB-KW"/>
</dbReference>
<evidence type="ECO:0000256" key="3">
    <source>
        <dbReference type="ARBA" id="ARBA00019010"/>
    </source>
</evidence>
<accession>A0A2H0UFC3</accession>
<evidence type="ECO:0000256" key="9">
    <source>
        <dbReference type="ARBA" id="ARBA00022842"/>
    </source>
</evidence>
<dbReference type="GO" id="GO:0002949">
    <property type="term" value="P:tRNA threonylcarbamoyladenosine modification"/>
    <property type="evidence" value="ECO:0007669"/>
    <property type="project" value="InterPro"/>
</dbReference>
<keyword evidence="8" id="KW-0067">ATP-binding</keyword>
<evidence type="ECO:0000313" key="12">
    <source>
        <dbReference type="Proteomes" id="UP000229315"/>
    </source>
</evidence>
<proteinExistence type="inferred from homology"/>
<evidence type="ECO:0000313" key="11">
    <source>
        <dbReference type="EMBL" id="PIR85060.1"/>
    </source>
</evidence>
<keyword evidence="7" id="KW-0547">Nucleotide-binding</keyword>
<dbReference type="GO" id="GO:0046872">
    <property type="term" value="F:metal ion binding"/>
    <property type="evidence" value="ECO:0007669"/>
    <property type="project" value="UniProtKB-KW"/>
</dbReference>
<sequence length="142" mass="15945">MNISLDQLDTFAKKFVESLSTNTARGAYCVGLSGDLGSGKTTFVQRVAKELGVKEGITSPTFVILQTYPIDHSRFKTLVHIDAYRLSEGESETINFSEYIQNPDNLILIEWPENIVTHAEQCATTLQFDVVDENTREILEKK</sequence>
<comment type="subcellular location">
    <subcellularLocation>
        <location evidence="1">Cytoplasm</location>
    </subcellularLocation>
</comment>
<comment type="similarity">
    <text evidence="2">Belongs to the TsaE family.</text>
</comment>
<dbReference type="InterPro" id="IPR027417">
    <property type="entry name" value="P-loop_NTPase"/>
</dbReference>
<evidence type="ECO:0000256" key="8">
    <source>
        <dbReference type="ARBA" id="ARBA00022840"/>
    </source>
</evidence>
<keyword evidence="5" id="KW-0819">tRNA processing</keyword>
<evidence type="ECO:0000256" key="2">
    <source>
        <dbReference type="ARBA" id="ARBA00007599"/>
    </source>
</evidence>
<keyword evidence="6" id="KW-0479">Metal-binding</keyword>
<dbReference type="InterPro" id="IPR003442">
    <property type="entry name" value="T6A_TsaE"/>
</dbReference>
<evidence type="ECO:0000256" key="6">
    <source>
        <dbReference type="ARBA" id="ARBA00022723"/>
    </source>
</evidence>
<gene>
    <name evidence="11" type="ORF">COU15_02710</name>
</gene>
<dbReference type="AlphaFoldDB" id="A0A2H0UFC3"/>
<reference evidence="12" key="1">
    <citation type="submission" date="2017-09" db="EMBL/GenBank/DDBJ databases">
        <title>Depth-based differentiation of microbial function through sediment-hosted aquifers and enrichment of novel symbionts in the deep terrestrial subsurface.</title>
        <authorList>
            <person name="Probst A.J."/>
            <person name="Ladd B."/>
            <person name="Jarett J.K."/>
            <person name="Geller-Mcgrath D.E."/>
            <person name="Sieber C.M.K."/>
            <person name="Emerson J.B."/>
            <person name="Anantharaman K."/>
            <person name="Thomas B.C."/>
            <person name="Malmstrom R."/>
            <person name="Stieglmeier M."/>
            <person name="Klingl A."/>
            <person name="Woyke T."/>
            <person name="Ryan C.M."/>
            <person name="Banfield J.F."/>
        </authorList>
    </citation>
    <scope>NUCLEOTIDE SEQUENCE [LARGE SCALE GENOMIC DNA]</scope>
</reference>
<dbReference type="Pfam" id="PF02367">
    <property type="entry name" value="TsaE"/>
    <property type="match status" value="1"/>
</dbReference>
<evidence type="ECO:0000256" key="10">
    <source>
        <dbReference type="ARBA" id="ARBA00032441"/>
    </source>
</evidence>
<dbReference type="SUPFAM" id="SSF52540">
    <property type="entry name" value="P-loop containing nucleoside triphosphate hydrolases"/>
    <property type="match status" value="1"/>
</dbReference>
<dbReference type="PANTHER" id="PTHR33540">
    <property type="entry name" value="TRNA THREONYLCARBAMOYLADENOSINE BIOSYNTHESIS PROTEIN TSAE"/>
    <property type="match status" value="1"/>
</dbReference>
<dbReference type="GO" id="GO:0005524">
    <property type="term" value="F:ATP binding"/>
    <property type="evidence" value="ECO:0007669"/>
    <property type="project" value="UniProtKB-KW"/>
</dbReference>
<keyword evidence="4" id="KW-0963">Cytoplasm</keyword>